<dbReference type="Proteomes" id="UP000593572">
    <property type="component" value="Unassembled WGS sequence"/>
</dbReference>
<reference evidence="1 2" key="1">
    <citation type="journal article" date="2019" name="Genome Biol. Evol.">
        <title>Insights into the evolution of the New World diploid cottons (Gossypium, subgenus Houzingenia) based on genome sequencing.</title>
        <authorList>
            <person name="Grover C.E."/>
            <person name="Arick M.A. 2nd"/>
            <person name="Thrash A."/>
            <person name="Conover J.L."/>
            <person name="Sanders W.S."/>
            <person name="Peterson D.G."/>
            <person name="Frelichowski J.E."/>
            <person name="Scheffler J.A."/>
            <person name="Scheffler B.E."/>
            <person name="Wendel J.F."/>
        </authorList>
    </citation>
    <scope>NUCLEOTIDE SEQUENCE [LARGE SCALE GENOMIC DNA]</scope>
    <source>
        <strain evidence="1">157</strain>
        <tissue evidence="1">Leaf</tissue>
    </source>
</reference>
<dbReference type="EMBL" id="JABEZX010000009">
    <property type="protein sequence ID" value="MBA0566673.1"/>
    <property type="molecule type" value="Genomic_DNA"/>
</dbReference>
<evidence type="ECO:0000313" key="2">
    <source>
        <dbReference type="Proteomes" id="UP000593572"/>
    </source>
</evidence>
<sequence>MQTLVGIKMTAHVPLSLEVQVEAHLLMFSRMNLLSLVIEDSISVLTQDMIIGLYV</sequence>
<name>A0A7J8MPU9_9ROSI</name>
<protein>
    <submittedName>
        <fullName evidence="1">Uncharacterized protein</fullName>
    </submittedName>
</protein>
<gene>
    <name evidence="1" type="ORF">Golob_011468</name>
</gene>
<accession>A0A7J8MPU9</accession>
<evidence type="ECO:0000313" key="1">
    <source>
        <dbReference type="EMBL" id="MBA0566673.1"/>
    </source>
</evidence>
<comment type="caution">
    <text evidence="1">The sequence shown here is derived from an EMBL/GenBank/DDBJ whole genome shotgun (WGS) entry which is preliminary data.</text>
</comment>
<dbReference type="AlphaFoldDB" id="A0A7J8MPU9"/>
<organism evidence="1 2">
    <name type="scientific">Gossypium lobatum</name>
    <dbReference type="NCBI Taxonomy" id="34289"/>
    <lineage>
        <taxon>Eukaryota</taxon>
        <taxon>Viridiplantae</taxon>
        <taxon>Streptophyta</taxon>
        <taxon>Embryophyta</taxon>
        <taxon>Tracheophyta</taxon>
        <taxon>Spermatophyta</taxon>
        <taxon>Magnoliopsida</taxon>
        <taxon>eudicotyledons</taxon>
        <taxon>Gunneridae</taxon>
        <taxon>Pentapetalae</taxon>
        <taxon>rosids</taxon>
        <taxon>malvids</taxon>
        <taxon>Malvales</taxon>
        <taxon>Malvaceae</taxon>
        <taxon>Malvoideae</taxon>
        <taxon>Gossypium</taxon>
    </lineage>
</organism>
<keyword evidence="2" id="KW-1185">Reference proteome</keyword>
<proteinExistence type="predicted"/>
<feature type="non-terminal residue" evidence="1">
    <location>
        <position position="55"/>
    </location>
</feature>
<dbReference type="SUPFAM" id="SSF64484">
    <property type="entry name" value="beta and beta-prime subunits of DNA dependent RNA-polymerase"/>
    <property type="match status" value="1"/>
</dbReference>